<proteinExistence type="predicted"/>
<protein>
    <submittedName>
        <fullName evidence="1">Uncharacterized protein</fullName>
    </submittedName>
</protein>
<evidence type="ECO:0000313" key="2">
    <source>
        <dbReference type="Proteomes" id="UP000228934"/>
    </source>
</evidence>
<gene>
    <name evidence="1" type="ORF">AB205_0160000</name>
</gene>
<organism evidence="1 2">
    <name type="scientific">Aquarana catesbeiana</name>
    <name type="common">American bullfrog</name>
    <name type="synonym">Rana catesbeiana</name>
    <dbReference type="NCBI Taxonomy" id="8400"/>
    <lineage>
        <taxon>Eukaryota</taxon>
        <taxon>Metazoa</taxon>
        <taxon>Chordata</taxon>
        <taxon>Craniata</taxon>
        <taxon>Vertebrata</taxon>
        <taxon>Euteleostomi</taxon>
        <taxon>Amphibia</taxon>
        <taxon>Batrachia</taxon>
        <taxon>Anura</taxon>
        <taxon>Neobatrachia</taxon>
        <taxon>Ranoidea</taxon>
        <taxon>Ranidae</taxon>
        <taxon>Aquarana</taxon>
    </lineage>
</organism>
<accession>A0A2G9S501</accession>
<dbReference type="AlphaFoldDB" id="A0A2G9S501"/>
<evidence type="ECO:0000313" key="1">
    <source>
        <dbReference type="EMBL" id="PIO35248.1"/>
    </source>
</evidence>
<dbReference type="Proteomes" id="UP000228934">
    <property type="component" value="Unassembled WGS sequence"/>
</dbReference>
<keyword evidence="2" id="KW-1185">Reference proteome</keyword>
<reference evidence="2" key="1">
    <citation type="journal article" date="2017" name="Nat. Commun.">
        <title>The North American bullfrog draft genome provides insight into hormonal regulation of long noncoding RNA.</title>
        <authorList>
            <person name="Hammond S.A."/>
            <person name="Warren R.L."/>
            <person name="Vandervalk B.P."/>
            <person name="Kucuk E."/>
            <person name="Khan H."/>
            <person name="Gibb E.A."/>
            <person name="Pandoh P."/>
            <person name="Kirk H."/>
            <person name="Zhao Y."/>
            <person name="Jones M."/>
            <person name="Mungall A.J."/>
            <person name="Coope R."/>
            <person name="Pleasance S."/>
            <person name="Moore R.A."/>
            <person name="Holt R.A."/>
            <person name="Round J.M."/>
            <person name="Ohora S."/>
            <person name="Walle B.V."/>
            <person name="Veldhoen N."/>
            <person name="Helbing C.C."/>
            <person name="Birol I."/>
        </authorList>
    </citation>
    <scope>NUCLEOTIDE SEQUENCE [LARGE SCALE GENOMIC DNA]</scope>
</reference>
<dbReference type="EMBL" id="KV926648">
    <property type="protein sequence ID" value="PIO35248.1"/>
    <property type="molecule type" value="Genomic_DNA"/>
</dbReference>
<sequence length="156" mass="17294">MCPYLATGCLGQQMRPCDSMCCHPRPETRPVSPLVACGTSPVCSCSAGLTSPAETGMLIGFSRSSWYLNAEEFLLIIRQSRGLDDGALLLGCHLAPMPGRASGHFIFSDWQHTLKPLKELIACFFYVVTNKVRYLILCSWRHSFPFSDVTVMWMGP</sequence>
<name>A0A2G9S501_AQUCT</name>